<dbReference type="AlphaFoldDB" id="A0A8W8J6A5"/>
<evidence type="ECO:0000256" key="4">
    <source>
        <dbReference type="ARBA" id="ARBA00040907"/>
    </source>
</evidence>
<dbReference type="PANTHER" id="PTHR46517:SF1">
    <property type="entry name" value="FRUCTOSE-2,6-BISPHOSPHATASE TIGAR"/>
    <property type="match status" value="1"/>
</dbReference>
<accession>A0A8W8J6A5</accession>
<dbReference type="InterPro" id="IPR029033">
    <property type="entry name" value="His_PPase_superfam"/>
</dbReference>
<evidence type="ECO:0000313" key="9">
    <source>
        <dbReference type="EnsemblMetazoa" id="G17459.1:cds"/>
    </source>
</evidence>
<keyword evidence="2" id="KW-0378">Hydrolase</keyword>
<dbReference type="GO" id="GO:0045820">
    <property type="term" value="P:negative regulation of glycolytic process"/>
    <property type="evidence" value="ECO:0007669"/>
    <property type="project" value="TreeGrafter"/>
</dbReference>
<sequence length="357" mass="39516">MNLFTLTIVRHGETSYNRNGIIQGQTDIPLSDVGLEQARLVAQRLQKESFTHIISSDLSRAKETAEAIVRTNIASSCPLNFDERLRERRFGVYEGKPSRELMEAAKQNSHRSWTEFSPPGGETMKEVHERAVTFFHDLCNELIKANPATANQKKIMDSRDNRSMSSSSRETKGCIKNFMQDKKTEIGDIILPGGVSGSDLDSMTVSNRQNSARGSEEDFIVFQADTVSEISRKSRQSAERNDGASRKSTEDTSVQCISSETASQDVERESTISDVLVVSHGGLIKELVKFFVEKLDCEIPGGKGNGLRICHNCSVSKFVVSVPTVDDPSLQPKVTCLSINSKEHLQGMGIEFAEGKY</sequence>
<feature type="active site" description="Tele-phosphohistidine intermediate" evidence="6">
    <location>
        <position position="11"/>
    </location>
</feature>
<dbReference type="OMA" id="GETAHNK"/>
<dbReference type="CDD" id="cd07067">
    <property type="entry name" value="HP_PGM_like"/>
    <property type="match status" value="1"/>
</dbReference>
<dbReference type="Pfam" id="PF00300">
    <property type="entry name" value="His_Phos_1"/>
    <property type="match status" value="1"/>
</dbReference>
<organism evidence="9 10">
    <name type="scientific">Magallana gigas</name>
    <name type="common">Pacific oyster</name>
    <name type="synonym">Crassostrea gigas</name>
    <dbReference type="NCBI Taxonomy" id="29159"/>
    <lineage>
        <taxon>Eukaryota</taxon>
        <taxon>Metazoa</taxon>
        <taxon>Spiralia</taxon>
        <taxon>Lophotrochozoa</taxon>
        <taxon>Mollusca</taxon>
        <taxon>Bivalvia</taxon>
        <taxon>Autobranchia</taxon>
        <taxon>Pteriomorphia</taxon>
        <taxon>Ostreida</taxon>
        <taxon>Ostreoidea</taxon>
        <taxon>Ostreidae</taxon>
        <taxon>Magallana</taxon>
    </lineage>
</organism>
<dbReference type="GO" id="GO:0043456">
    <property type="term" value="P:regulation of pentose-phosphate shunt"/>
    <property type="evidence" value="ECO:0007669"/>
    <property type="project" value="TreeGrafter"/>
</dbReference>
<dbReference type="InterPro" id="IPR051695">
    <property type="entry name" value="Phosphoglycerate_Mutase"/>
</dbReference>
<dbReference type="GO" id="GO:0004331">
    <property type="term" value="F:fructose-2,6-bisphosphate 2-phosphatase activity"/>
    <property type="evidence" value="ECO:0007669"/>
    <property type="project" value="UniProtKB-EC"/>
</dbReference>
<feature type="compositionally biased region" description="Basic and acidic residues" evidence="8">
    <location>
        <begin position="231"/>
        <end position="250"/>
    </location>
</feature>
<evidence type="ECO:0000256" key="2">
    <source>
        <dbReference type="ARBA" id="ARBA00022801"/>
    </source>
</evidence>
<evidence type="ECO:0000256" key="7">
    <source>
        <dbReference type="PIRSR" id="PIRSR613078-2"/>
    </source>
</evidence>
<dbReference type="Proteomes" id="UP000005408">
    <property type="component" value="Unassembled WGS sequence"/>
</dbReference>
<dbReference type="SMART" id="SM00855">
    <property type="entry name" value="PGAM"/>
    <property type="match status" value="1"/>
</dbReference>
<feature type="active site" description="Proton donor/acceptor" evidence="6">
    <location>
        <position position="87"/>
    </location>
</feature>
<feature type="binding site" evidence="7">
    <location>
        <position position="60"/>
    </location>
    <ligand>
        <name>substrate</name>
    </ligand>
</feature>
<dbReference type="OrthoDB" id="354304at2759"/>
<evidence type="ECO:0000313" key="10">
    <source>
        <dbReference type="Proteomes" id="UP000005408"/>
    </source>
</evidence>
<feature type="binding site" evidence="7">
    <location>
        <begin position="10"/>
        <end position="17"/>
    </location>
    <ligand>
        <name>substrate</name>
    </ligand>
</feature>
<dbReference type="PANTHER" id="PTHR46517">
    <property type="entry name" value="FRUCTOSE-2,6-BISPHOSPHATASE TIGAR"/>
    <property type="match status" value="1"/>
</dbReference>
<name>A0A8W8J6A5_MAGGI</name>
<evidence type="ECO:0000256" key="5">
    <source>
        <dbReference type="ARBA" id="ARBA00042275"/>
    </source>
</evidence>
<evidence type="ECO:0000256" key="3">
    <source>
        <dbReference type="ARBA" id="ARBA00038362"/>
    </source>
</evidence>
<dbReference type="EnsemblMetazoa" id="G17459.1">
    <property type="protein sequence ID" value="G17459.1:cds"/>
    <property type="gene ID" value="G17459"/>
</dbReference>
<protein>
    <recommendedName>
        <fullName evidence="4">Fructose-2,6-bisphosphatase TIGAR</fullName>
    </recommendedName>
    <alternativeName>
        <fullName evidence="5">TP53-induced glycolysis and apoptosis regulator</fullName>
    </alternativeName>
</protein>
<evidence type="ECO:0000256" key="1">
    <source>
        <dbReference type="ARBA" id="ARBA00000464"/>
    </source>
</evidence>
<dbReference type="InterPro" id="IPR001345">
    <property type="entry name" value="PG/BPGM_mutase_AS"/>
</dbReference>
<evidence type="ECO:0000256" key="6">
    <source>
        <dbReference type="PIRSR" id="PIRSR613078-1"/>
    </source>
</evidence>
<feature type="region of interest" description="Disordered" evidence="8">
    <location>
        <begin position="231"/>
        <end position="262"/>
    </location>
</feature>
<feature type="compositionally biased region" description="Polar residues" evidence="8">
    <location>
        <begin position="251"/>
        <end position="262"/>
    </location>
</feature>
<comment type="catalytic activity">
    <reaction evidence="1">
        <text>beta-D-fructose 2,6-bisphosphate + H2O = beta-D-fructose 6-phosphate + phosphate</text>
        <dbReference type="Rhea" id="RHEA:17289"/>
        <dbReference type="ChEBI" id="CHEBI:15377"/>
        <dbReference type="ChEBI" id="CHEBI:43474"/>
        <dbReference type="ChEBI" id="CHEBI:57634"/>
        <dbReference type="ChEBI" id="CHEBI:58579"/>
        <dbReference type="EC" id="3.1.3.46"/>
    </reaction>
</comment>
<dbReference type="SUPFAM" id="SSF53254">
    <property type="entry name" value="Phosphoglycerate mutase-like"/>
    <property type="match status" value="1"/>
</dbReference>
<evidence type="ECO:0000256" key="8">
    <source>
        <dbReference type="SAM" id="MobiDB-lite"/>
    </source>
</evidence>
<keyword evidence="10" id="KW-1185">Reference proteome</keyword>
<dbReference type="GO" id="GO:0005829">
    <property type="term" value="C:cytosol"/>
    <property type="evidence" value="ECO:0007669"/>
    <property type="project" value="TreeGrafter"/>
</dbReference>
<dbReference type="PROSITE" id="PS00175">
    <property type="entry name" value="PG_MUTASE"/>
    <property type="match status" value="1"/>
</dbReference>
<dbReference type="Gene3D" id="3.40.50.1240">
    <property type="entry name" value="Phosphoglycerate mutase-like"/>
    <property type="match status" value="2"/>
</dbReference>
<reference evidence="9" key="1">
    <citation type="submission" date="2022-08" db="UniProtKB">
        <authorList>
            <consortium name="EnsemblMetazoa"/>
        </authorList>
    </citation>
    <scope>IDENTIFICATION</scope>
    <source>
        <strain evidence="9">05x7-T-G4-1.051#20</strain>
    </source>
</reference>
<proteinExistence type="inferred from homology"/>
<dbReference type="InterPro" id="IPR013078">
    <property type="entry name" value="His_Pase_superF_clade-1"/>
</dbReference>
<comment type="similarity">
    <text evidence="3">Belongs to the phosphoglycerate mutase family.</text>
</comment>